<dbReference type="OrthoDB" id="8582489at2"/>
<keyword evidence="1" id="KW-0479">Metal-binding</keyword>
<feature type="domain" description="Fumarylacetoacetase-like C-terminal" evidence="2">
    <location>
        <begin position="82"/>
        <end position="286"/>
    </location>
</feature>
<dbReference type="PANTHER" id="PTHR11820">
    <property type="entry name" value="ACYLPYRUVASE"/>
    <property type="match status" value="1"/>
</dbReference>
<keyword evidence="3" id="KW-0378">Hydrolase</keyword>
<evidence type="ECO:0000313" key="5">
    <source>
        <dbReference type="Proteomes" id="UP000239406"/>
    </source>
</evidence>
<evidence type="ECO:0000256" key="1">
    <source>
        <dbReference type="ARBA" id="ARBA00022723"/>
    </source>
</evidence>
<dbReference type="Proteomes" id="UP000294772">
    <property type="component" value="Unassembled WGS sequence"/>
</dbReference>
<proteinExistence type="predicted"/>
<dbReference type="InterPro" id="IPR011234">
    <property type="entry name" value="Fumarylacetoacetase-like_C"/>
</dbReference>
<dbReference type="Proteomes" id="UP000239406">
    <property type="component" value="Unassembled WGS sequence"/>
</dbReference>
<keyword evidence="5" id="KW-1185">Reference proteome</keyword>
<evidence type="ECO:0000313" key="6">
    <source>
        <dbReference type="Proteomes" id="UP000294772"/>
    </source>
</evidence>
<name>A0A2S5T0J4_9BURK</name>
<reference evidence="3 5" key="1">
    <citation type="submission" date="2018-02" db="EMBL/GenBank/DDBJ databases">
        <title>Reclassifiation of [Polyangium] brachysporum DSM 7029 as Guopingzhaonella breviflexa gen. nov., sp. nov., a member of the family Comamonadaceae.</title>
        <authorList>
            <person name="Tang B."/>
        </authorList>
    </citation>
    <scope>NUCLEOTIDE SEQUENCE [LARGE SCALE GENOMIC DNA]</scope>
    <source>
        <strain evidence="3 5">DSM 15344</strain>
    </source>
</reference>
<dbReference type="InterPro" id="IPR036663">
    <property type="entry name" value="Fumarylacetoacetase_C_sf"/>
</dbReference>
<protein>
    <submittedName>
        <fullName evidence="4">2-keto-4-pentenoate hydratase/2-oxohepta-3-ene-1,7-dioic acid hydratase in catechol pathway</fullName>
    </submittedName>
    <submittedName>
        <fullName evidence="3">FAA hydrolase family protein</fullName>
    </submittedName>
</protein>
<evidence type="ECO:0000313" key="4">
    <source>
        <dbReference type="EMBL" id="TCP07751.1"/>
    </source>
</evidence>
<evidence type="ECO:0000259" key="2">
    <source>
        <dbReference type="Pfam" id="PF01557"/>
    </source>
</evidence>
<accession>A0A2S5T0J4</accession>
<dbReference type="GO" id="GO:0046872">
    <property type="term" value="F:metal ion binding"/>
    <property type="evidence" value="ECO:0007669"/>
    <property type="project" value="UniProtKB-KW"/>
</dbReference>
<organism evidence="3 5">
    <name type="scientific">Caldimonas thermodepolymerans</name>
    <dbReference type="NCBI Taxonomy" id="215580"/>
    <lineage>
        <taxon>Bacteria</taxon>
        <taxon>Pseudomonadati</taxon>
        <taxon>Pseudomonadota</taxon>
        <taxon>Betaproteobacteria</taxon>
        <taxon>Burkholderiales</taxon>
        <taxon>Sphaerotilaceae</taxon>
        <taxon>Caldimonas</taxon>
    </lineage>
</organism>
<reference evidence="4 6" key="2">
    <citation type="submission" date="2019-03" db="EMBL/GenBank/DDBJ databases">
        <title>Genomic Encyclopedia of Type Strains, Phase IV (KMG-IV): sequencing the most valuable type-strain genomes for metagenomic binning, comparative biology and taxonomic classification.</title>
        <authorList>
            <person name="Goeker M."/>
        </authorList>
    </citation>
    <scope>NUCLEOTIDE SEQUENCE [LARGE SCALE GENOMIC DNA]</scope>
    <source>
        <strain evidence="4 6">DSM 15264</strain>
    </source>
</reference>
<dbReference type="GO" id="GO:0016787">
    <property type="term" value="F:hydrolase activity"/>
    <property type="evidence" value="ECO:0007669"/>
    <property type="project" value="UniProtKB-KW"/>
</dbReference>
<dbReference type="AlphaFoldDB" id="A0A2S5T0J4"/>
<dbReference type="Pfam" id="PF01557">
    <property type="entry name" value="FAA_hydrolase"/>
    <property type="match status" value="1"/>
</dbReference>
<evidence type="ECO:0000313" key="3">
    <source>
        <dbReference type="EMBL" id="PPE68524.1"/>
    </source>
</evidence>
<gene>
    <name evidence="3" type="ORF">C1702_16850</name>
    <name evidence="4" type="ORF">EV676_104307</name>
</gene>
<dbReference type="EMBL" id="PSNY01000025">
    <property type="protein sequence ID" value="PPE68524.1"/>
    <property type="molecule type" value="Genomic_DNA"/>
</dbReference>
<dbReference type="Gene3D" id="3.90.850.10">
    <property type="entry name" value="Fumarylacetoacetase-like, C-terminal domain"/>
    <property type="match status" value="1"/>
</dbReference>
<dbReference type="EMBL" id="SLXF01000004">
    <property type="protein sequence ID" value="TCP07751.1"/>
    <property type="molecule type" value="Genomic_DNA"/>
</dbReference>
<comment type="caution">
    <text evidence="3">The sequence shown here is derived from an EMBL/GenBank/DDBJ whole genome shotgun (WGS) entry which is preliminary data.</text>
</comment>
<dbReference type="SUPFAM" id="SSF56529">
    <property type="entry name" value="FAH"/>
    <property type="match status" value="1"/>
</dbReference>
<sequence length="290" mass="30967">MKICWYDDDRLGVVQGDQIFDVTAALRVLPAPQYPAGCKAQGDLLIANLDAVRAEIERVLPQAAARPLAGAKLLCPVAQPGKIIGVPVNYADHVAEAKADAATFTTRFTGSIEEQGLFLKATSSLIGCSEPVQVHLPNRLTHHEIELGLVIGKSAKNVKAEDALSYVAGYAIALDMTVRGGEDRSMRKSVDTYSVLGPWLVTADEIADPQALDLELTVNGQPRQRSNTAKMIMYIAQQIAWASTFYTLMPGDIIMTGTCEGVGPVVPGDRIHARVEGIGEMDVDVVAAGA</sequence>
<dbReference type="RefSeq" id="WP_104358875.1">
    <property type="nucleotide sequence ID" value="NZ_CALFFA010000004.1"/>
</dbReference>